<gene>
    <name evidence="4" type="ORF">ABFY20_02540</name>
</gene>
<dbReference type="PANTHER" id="PTHR46797">
    <property type="entry name" value="HTH-TYPE TRANSCRIPTIONAL REGULATOR"/>
    <property type="match status" value="1"/>
</dbReference>
<proteinExistence type="predicted"/>
<organism evidence="4">
    <name type="scientific">Herbiconiux sp. A18JL235</name>
    <dbReference type="NCBI Taxonomy" id="3152363"/>
    <lineage>
        <taxon>Bacteria</taxon>
        <taxon>Bacillati</taxon>
        <taxon>Actinomycetota</taxon>
        <taxon>Actinomycetes</taxon>
        <taxon>Micrococcales</taxon>
        <taxon>Microbacteriaceae</taxon>
        <taxon>Herbiconiux</taxon>
    </lineage>
</organism>
<accession>A0AB39BHX5</accession>
<feature type="domain" description="HTH cro/C1-type" evidence="3">
    <location>
        <begin position="9"/>
        <end position="63"/>
    </location>
</feature>
<dbReference type="PROSITE" id="PS50943">
    <property type="entry name" value="HTH_CROC1"/>
    <property type="match status" value="1"/>
</dbReference>
<protein>
    <submittedName>
        <fullName evidence="4">Helix-turn-helix domain-containing protein</fullName>
    </submittedName>
</protein>
<evidence type="ECO:0000313" key="4">
    <source>
        <dbReference type="EMBL" id="XDI05996.1"/>
    </source>
</evidence>
<dbReference type="InterPro" id="IPR001387">
    <property type="entry name" value="Cro/C1-type_HTH"/>
</dbReference>
<dbReference type="AlphaFoldDB" id="A0AB39BHX5"/>
<name>A0AB39BHX5_9MICO</name>
<dbReference type="PANTHER" id="PTHR46797:SF1">
    <property type="entry name" value="METHYLPHOSPHONATE SYNTHASE"/>
    <property type="match status" value="1"/>
</dbReference>
<dbReference type="Pfam" id="PF07883">
    <property type="entry name" value="Cupin_2"/>
    <property type="match status" value="1"/>
</dbReference>
<dbReference type="SUPFAM" id="SSF47413">
    <property type="entry name" value="lambda repressor-like DNA-binding domains"/>
    <property type="match status" value="1"/>
</dbReference>
<feature type="region of interest" description="Disordered" evidence="2">
    <location>
        <begin position="69"/>
        <end position="95"/>
    </location>
</feature>
<dbReference type="InterPro" id="IPR013096">
    <property type="entry name" value="Cupin_2"/>
</dbReference>
<evidence type="ECO:0000259" key="3">
    <source>
        <dbReference type="PROSITE" id="PS50943"/>
    </source>
</evidence>
<dbReference type="Gene3D" id="2.60.120.10">
    <property type="entry name" value="Jelly Rolls"/>
    <property type="match status" value="1"/>
</dbReference>
<dbReference type="CDD" id="cd02209">
    <property type="entry name" value="cupin_XRE_C"/>
    <property type="match status" value="1"/>
</dbReference>
<dbReference type="Gene3D" id="1.10.260.40">
    <property type="entry name" value="lambda repressor-like DNA-binding domains"/>
    <property type="match status" value="1"/>
</dbReference>
<reference evidence="4" key="1">
    <citation type="submission" date="2024-05" db="EMBL/GenBank/DDBJ databases">
        <title>Herbiconiux sp. A18JL235.</title>
        <authorList>
            <person name="Zhang G."/>
        </authorList>
    </citation>
    <scope>NUCLEOTIDE SEQUENCE</scope>
    <source>
        <strain evidence="4">A18JL235</strain>
    </source>
</reference>
<evidence type="ECO:0000256" key="2">
    <source>
        <dbReference type="SAM" id="MobiDB-lite"/>
    </source>
</evidence>
<dbReference type="SUPFAM" id="SSF51182">
    <property type="entry name" value="RmlC-like cupins"/>
    <property type="match status" value="1"/>
</dbReference>
<dbReference type="InterPro" id="IPR050807">
    <property type="entry name" value="TransReg_Diox_bact_type"/>
</dbReference>
<evidence type="ECO:0000256" key="1">
    <source>
        <dbReference type="ARBA" id="ARBA00023125"/>
    </source>
</evidence>
<dbReference type="EMBL" id="CP162511">
    <property type="protein sequence ID" value="XDI05996.1"/>
    <property type="molecule type" value="Genomic_DNA"/>
</dbReference>
<sequence>MKSDLGPGLRTVREAKGLSLRAVAAAVGISPSLLSQVETGKTHPSVSTLYAIVTYLGMSIDEALGTSAAPVPPVDGGDPRGRALPLPGPRVSPIQRVEDNPTIEMENGVTWQRLAVGGYSIVDPLITTYAPGGSSSIEGRLMRHSGIEYGFILYGELTLKLDFDTYILRPGDSMAFDSLRPHLYINHTDQETQGMWFVLGRHEGDDGSELLAEHGISRAGTRPLQSAVDVLSELHKGDQ</sequence>
<dbReference type="Pfam" id="PF01381">
    <property type="entry name" value="HTH_3"/>
    <property type="match status" value="1"/>
</dbReference>
<dbReference type="GO" id="GO:0003700">
    <property type="term" value="F:DNA-binding transcription factor activity"/>
    <property type="evidence" value="ECO:0007669"/>
    <property type="project" value="TreeGrafter"/>
</dbReference>
<keyword evidence="1" id="KW-0238">DNA-binding</keyword>
<dbReference type="SMART" id="SM00530">
    <property type="entry name" value="HTH_XRE"/>
    <property type="match status" value="1"/>
</dbReference>
<dbReference type="CDD" id="cd00093">
    <property type="entry name" value="HTH_XRE"/>
    <property type="match status" value="1"/>
</dbReference>
<dbReference type="InterPro" id="IPR010982">
    <property type="entry name" value="Lambda_DNA-bd_dom_sf"/>
</dbReference>
<dbReference type="GO" id="GO:0005829">
    <property type="term" value="C:cytosol"/>
    <property type="evidence" value="ECO:0007669"/>
    <property type="project" value="TreeGrafter"/>
</dbReference>
<dbReference type="RefSeq" id="WP_368498385.1">
    <property type="nucleotide sequence ID" value="NZ_CP162511.1"/>
</dbReference>
<dbReference type="InterPro" id="IPR014710">
    <property type="entry name" value="RmlC-like_jellyroll"/>
</dbReference>
<dbReference type="GO" id="GO:0003677">
    <property type="term" value="F:DNA binding"/>
    <property type="evidence" value="ECO:0007669"/>
    <property type="project" value="UniProtKB-KW"/>
</dbReference>
<dbReference type="InterPro" id="IPR011051">
    <property type="entry name" value="RmlC_Cupin_sf"/>
</dbReference>